<dbReference type="AlphaFoldDB" id="A0AAT9G9T2"/>
<gene>
    <name evidence="1" type="ORF">DMENIID0002_12560</name>
</gene>
<sequence length="86" mass="9814">MVREIIDNIVNKIIASLTFNDPFAKGLFFVRKTCLSKSLSKISLRTLPAPLVTILPIKNNNNNFSKLYIVILVRRTPKQAEKNTNR</sequence>
<accession>A0AAT9G9T2</accession>
<organism evidence="1">
    <name type="scientific">Candidatus Tisiphia endosymbiont of Sergentomyia squamirostris</name>
    <dbReference type="NCBI Taxonomy" id="3113639"/>
    <lineage>
        <taxon>Bacteria</taxon>
        <taxon>Pseudomonadati</taxon>
        <taxon>Pseudomonadota</taxon>
        <taxon>Alphaproteobacteria</taxon>
        <taxon>Rickettsiales</taxon>
        <taxon>Rickettsiaceae</taxon>
        <taxon>Rickettsieae</taxon>
        <taxon>Candidatus Tisiphia</taxon>
    </lineage>
</organism>
<protein>
    <submittedName>
        <fullName evidence="1">Uncharacterized protein</fullName>
    </submittedName>
</protein>
<evidence type="ECO:0000313" key="1">
    <source>
        <dbReference type="EMBL" id="BFD46610.1"/>
    </source>
</evidence>
<reference evidence="1" key="1">
    <citation type="submission" date="2024-01" db="EMBL/GenBank/DDBJ databases">
        <title>Sequencing the genomes of a sandfly, Sergentomyia squamirostris, and its two endosymbionts.</title>
        <authorList>
            <person name="Itokawa K."/>
            <person name="Sanjoba C."/>
        </authorList>
    </citation>
    <scope>NUCLEOTIDE SEQUENCE</scope>
    <source>
        <strain evidence="1">RiSSQ</strain>
    </source>
</reference>
<dbReference type="EMBL" id="AP029170">
    <property type="protein sequence ID" value="BFD46610.1"/>
    <property type="molecule type" value="Genomic_DNA"/>
</dbReference>
<name>A0AAT9G9T2_9RICK</name>
<proteinExistence type="predicted"/>